<keyword evidence="3" id="KW-1185">Reference proteome</keyword>
<dbReference type="AlphaFoldDB" id="A0ABD3H4A0"/>
<dbReference type="EMBL" id="JBJQOH010000006">
    <property type="protein sequence ID" value="KAL3686233.1"/>
    <property type="molecule type" value="Genomic_DNA"/>
</dbReference>
<feature type="compositionally biased region" description="Basic residues" evidence="1">
    <location>
        <begin position="136"/>
        <end position="147"/>
    </location>
</feature>
<feature type="compositionally biased region" description="Basic and acidic residues" evidence="1">
    <location>
        <begin position="26"/>
        <end position="45"/>
    </location>
</feature>
<organism evidence="2 3">
    <name type="scientific">Riccia sorocarpa</name>
    <dbReference type="NCBI Taxonomy" id="122646"/>
    <lineage>
        <taxon>Eukaryota</taxon>
        <taxon>Viridiplantae</taxon>
        <taxon>Streptophyta</taxon>
        <taxon>Embryophyta</taxon>
        <taxon>Marchantiophyta</taxon>
        <taxon>Marchantiopsida</taxon>
        <taxon>Marchantiidae</taxon>
        <taxon>Marchantiales</taxon>
        <taxon>Ricciaceae</taxon>
        <taxon>Riccia</taxon>
    </lineage>
</organism>
<name>A0ABD3H4A0_9MARC</name>
<dbReference type="Proteomes" id="UP001633002">
    <property type="component" value="Unassembled WGS sequence"/>
</dbReference>
<accession>A0ABD3H4A0</accession>
<feature type="compositionally biased region" description="Acidic residues" evidence="1">
    <location>
        <begin position="151"/>
        <end position="161"/>
    </location>
</feature>
<feature type="region of interest" description="Disordered" evidence="1">
    <location>
        <begin position="136"/>
        <end position="161"/>
    </location>
</feature>
<proteinExistence type="predicted"/>
<feature type="region of interest" description="Disordered" evidence="1">
    <location>
        <begin position="1"/>
        <end position="45"/>
    </location>
</feature>
<evidence type="ECO:0000313" key="3">
    <source>
        <dbReference type="Proteomes" id="UP001633002"/>
    </source>
</evidence>
<feature type="compositionally biased region" description="Acidic residues" evidence="1">
    <location>
        <begin position="15"/>
        <end position="25"/>
    </location>
</feature>
<reference evidence="2 3" key="1">
    <citation type="submission" date="2024-09" db="EMBL/GenBank/DDBJ databases">
        <title>Chromosome-scale assembly of Riccia sorocarpa.</title>
        <authorList>
            <person name="Paukszto L."/>
        </authorList>
    </citation>
    <scope>NUCLEOTIDE SEQUENCE [LARGE SCALE GENOMIC DNA]</scope>
    <source>
        <strain evidence="2">LP-2024</strain>
        <tissue evidence="2">Aerial parts of the thallus</tissue>
    </source>
</reference>
<evidence type="ECO:0000313" key="2">
    <source>
        <dbReference type="EMBL" id="KAL3686233.1"/>
    </source>
</evidence>
<sequence>MKIRRMKIMKNFNEEASEEPSDEINEEGRREEQFPCEGTKERRNEVNEDIISQRRNEELNVKNFGEECIRRSKTSRRAFKEDILRPFGNFFKTILQNEDEDEETNEDEETLQMKKMKNTSLKNSTMKKMKKTFFFKPSRKKKPLKMKNHSEEEDYFNEGRR</sequence>
<gene>
    <name evidence="2" type="ORF">R1sor_004255</name>
</gene>
<comment type="caution">
    <text evidence="2">The sequence shown here is derived from an EMBL/GenBank/DDBJ whole genome shotgun (WGS) entry which is preliminary data.</text>
</comment>
<evidence type="ECO:0000256" key="1">
    <source>
        <dbReference type="SAM" id="MobiDB-lite"/>
    </source>
</evidence>
<protein>
    <submittedName>
        <fullName evidence="2">Uncharacterized protein</fullName>
    </submittedName>
</protein>